<dbReference type="Pfam" id="PF19786">
    <property type="entry name" value="DUF6270"/>
    <property type="match status" value="1"/>
</dbReference>
<dbReference type="EMBL" id="CP023564">
    <property type="protein sequence ID" value="ATG53767.1"/>
    <property type="molecule type" value="Genomic_DNA"/>
</dbReference>
<protein>
    <recommendedName>
        <fullName evidence="3">Alpha/beta hydrolase</fullName>
    </recommendedName>
</protein>
<dbReference type="Proteomes" id="UP000217889">
    <property type="component" value="Chromosome"/>
</dbReference>
<evidence type="ECO:0000313" key="1">
    <source>
        <dbReference type="EMBL" id="ATG53767.1"/>
    </source>
</evidence>
<dbReference type="OrthoDB" id="8421922at2"/>
<dbReference type="SUPFAM" id="SSF53474">
    <property type="entry name" value="alpha/beta-Hydrolases"/>
    <property type="match status" value="1"/>
</dbReference>
<sequence length="556" mass="60345">MSGGPAAEGPISTFIWGSCVSRDTFGYLPEQFTLSRYVARQSLISAGTDATAIRPQLTELASTFQQRMVRGDLAGDLLTALAAQATTTDVVLIDLVDERGGVIRFDQDYATKLSEFWGAGGREASRDGEHVPFGTDEHFSLWSEGARRFVGALREAELLPRTLVLHAPWASAYDTGEDLEIPDWMMRPEAANAAYGRYVSFLRDCGLRVTELPSELAKSSRNHQWGASPFHYQAAAYEYFAQAIVDLAAEVAEEPRPAALERRDTTPWGDGNFLEMDSVAALPETLGESTYLTIRRHGYPLDLYVENLGAATTLVSFHAALGGSGLQPPIFTGRAISQSSGMNRIFVSDPGLLASADLGLAWYLGTNTLNATSLLTDAISGLQERMGGQHLVFFGMSGGGFAALNLSHEFPGSLAVPVNPQTRILDYAEVHWDAMARACFGADSAEQARAVLESHPRADQRRLYAEGFSNTVIYVQNSADAHVSTQLIPWFEEVGWPEGAMIHFGDWGSGHVPPPAPVLRTMLEAVAAVDGDWAQLAESWQAAPATRELVAQRTSR</sequence>
<organism evidence="1 2">
    <name type="scientific">Brachybacterium ginsengisoli</name>
    <dbReference type="NCBI Taxonomy" id="1331682"/>
    <lineage>
        <taxon>Bacteria</taxon>
        <taxon>Bacillati</taxon>
        <taxon>Actinomycetota</taxon>
        <taxon>Actinomycetes</taxon>
        <taxon>Micrococcales</taxon>
        <taxon>Dermabacteraceae</taxon>
        <taxon>Brachybacterium</taxon>
    </lineage>
</organism>
<dbReference type="InterPro" id="IPR046237">
    <property type="entry name" value="DUF6270"/>
</dbReference>
<evidence type="ECO:0000313" key="2">
    <source>
        <dbReference type="Proteomes" id="UP000217889"/>
    </source>
</evidence>
<gene>
    <name evidence="1" type="ORF">CFK41_02475</name>
</gene>
<proteinExistence type="predicted"/>
<evidence type="ECO:0008006" key="3">
    <source>
        <dbReference type="Google" id="ProtNLM"/>
    </source>
</evidence>
<name>A0A291GU92_9MICO</name>
<dbReference type="AlphaFoldDB" id="A0A291GU92"/>
<dbReference type="RefSeq" id="WP_096798246.1">
    <property type="nucleotide sequence ID" value="NZ_CP023564.1"/>
</dbReference>
<accession>A0A291GU92</accession>
<keyword evidence="2" id="KW-1185">Reference proteome</keyword>
<reference evidence="1 2" key="1">
    <citation type="journal article" date="2014" name="Int. J. Syst. Evol. Microbiol.">
        <title>Brachybacterium ginsengisoli sp. nov., isolated from soil of a ginseng field.</title>
        <authorList>
            <person name="Hoang V.A."/>
            <person name="Kim Y.J."/>
            <person name="Nguyen N.L."/>
            <person name="Yang D.C."/>
        </authorList>
    </citation>
    <scope>NUCLEOTIDE SEQUENCE [LARGE SCALE GENOMIC DNA]</scope>
    <source>
        <strain evidence="1 2">DCY80</strain>
    </source>
</reference>
<dbReference type="KEGG" id="bgg:CFK41_02475"/>
<dbReference type="InterPro" id="IPR029058">
    <property type="entry name" value="AB_hydrolase_fold"/>
</dbReference>